<organism evidence="2 3">
    <name type="scientific">Flavobacterium flevense</name>
    <dbReference type="NCBI Taxonomy" id="983"/>
    <lineage>
        <taxon>Bacteria</taxon>
        <taxon>Pseudomonadati</taxon>
        <taxon>Bacteroidota</taxon>
        <taxon>Flavobacteriia</taxon>
        <taxon>Flavobacteriales</taxon>
        <taxon>Flavobacteriaceae</taxon>
        <taxon>Flavobacterium</taxon>
    </lineage>
</organism>
<feature type="signal peptide" evidence="1">
    <location>
        <begin position="1"/>
        <end position="22"/>
    </location>
</feature>
<comment type="caution">
    <text evidence="2">The sequence shown here is derived from an EMBL/GenBank/DDBJ whole genome shotgun (WGS) entry which is preliminary data.</text>
</comment>
<proteinExistence type="predicted"/>
<dbReference type="AlphaFoldDB" id="A0A4Y4B0I8"/>
<name>A0A4Y4B0I8_9FLAO</name>
<protein>
    <recommendedName>
        <fullName evidence="4">Lipoprotein</fullName>
    </recommendedName>
</protein>
<gene>
    <name evidence="2" type="ORF">FFL01_17620</name>
</gene>
<evidence type="ECO:0000256" key="1">
    <source>
        <dbReference type="SAM" id="SignalP"/>
    </source>
</evidence>
<dbReference type="RefSeq" id="WP_073246680.1">
    <property type="nucleotide sequence ID" value="NZ_BJNP01000016.1"/>
</dbReference>
<keyword evidence="3" id="KW-1185">Reference proteome</keyword>
<dbReference type="STRING" id="983.SAMN05443543_1112"/>
<evidence type="ECO:0000313" key="2">
    <source>
        <dbReference type="EMBL" id="GEC72223.1"/>
    </source>
</evidence>
<sequence>MKKIITLFAFVSFLAISGCSTSDDFEEDKDTIPYAFEIENKNFGFNNTDGYNLSYFFEDWIGEDLYDDETVLIYRLEDVLDSGAPVWQLIPRTLYTNQGELDYDYNFSPIGFKIFAGGNYDLSLTPQYLNNQTFRVVIMPSYLAASMDTSNYTEVMNTLKISETNVKKVKL</sequence>
<feature type="chain" id="PRO_5022834609" description="Lipoprotein" evidence="1">
    <location>
        <begin position="23"/>
        <end position="171"/>
    </location>
</feature>
<accession>A0A4Y4B0I8</accession>
<dbReference type="PROSITE" id="PS51257">
    <property type="entry name" value="PROKAR_LIPOPROTEIN"/>
    <property type="match status" value="1"/>
</dbReference>
<evidence type="ECO:0000313" key="3">
    <source>
        <dbReference type="Proteomes" id="UP000316775"/>
    </source>
</evidence>
<reference evidence="2 3" key="1">
    <citation type="submission" date="2019-06" db="EMBL/GenBank/DDBJ databases">
        <title>Whole genome shotgun sequence of Flavobacterium flevense NBRC 14960.</title>
        <authorList>
            <person name="Hosoyama A."/>
            <person name="Uohara A."/>
            <person name="Ohji S."/>
            <person name="Ichikawa N."/>
        </authorList>
    </citation>
    <scope>NUCLEOTIDE SEQUENCE [LARGE SCALE GENOMIC DNA]</scope>
    <source>
        <strain evidence="2 3">NBRC 14960</strain>
    </source>
</reference>
<dbReference type="OrthoDB" id="1524444at2"/>
<dbReference type="Proteomes" id="UP000316775">
    <property type="component" value="Unassembled WGS sequence"/>
</dbReference>
<evidence type="ECO:0008006" key="4">
    <source>
        <dbReference type="Google" id="ProtNLM"/>
    </source>
</evidence>
<dbReference type="EMBL" id="BJNP01000016">
    <property type="protein sequence ID" value="GEC72223.1"/>
    <property type="molecule type" value="Genomic_DNA"/>
</dbReference>
<keyword evidence="1" id="KW-0732">Signal</keyword>